<keyword evidence="2" id="KW-1185">Reference proteome</keyword>
<dbReference type="Proteomes" id="UP000828390">
    <property type="component" value="Unassembled WGS sequence"/>
</dbReference>
<sequence>MLKQNFGWAWSMWAGRPRVGYGAMYKVNRCRNEEVILKGNFGKVWRWIMWTWMNDLCLKKKIGWSWSMWTGRPRVCNGAMHKVNWLKGNFGWVYSMWAGRPRVGNGAMYVQYQLEVNRCRNDEIIVKGNFGWVWSMWTGRPRLGNGAMHKVQYQFEFRGSSAYRIVARTDSLQISQYPNAFQKAWG</sequence>
<name>A0A9D4BIQ2_DREPO</name>
<accession>A0A9D4BIQ2</accession>
<proteinExistence type="predicted"/>
<evidence type="ECO:0000313" key="1">
    <source>
        <dbReference type="EMBL" id="KAH3696234.1"/>
    </source>
</evidence>
<gene>
    <name evidence="1" type="ORF">DPMN_083699</name>
</gene>
<protein>
    <submittedName>
        <fullName evidence="1">Uncharacterized protein</fullName>
    </submittedName>
</protein>
<evidence type="ECO:0000313" key="2">
    <source>
        <dbReference type="Proteomes" id="UP000828390"/>
    </source>
</evidence>
<comment type="caution">
    <text evidence="1">The sequence shown here is derived from an EMBL/GenBank/DDBJ whole genome shotgun (WGS) entry which is preliminary data.</text>
</comment>
<dbReference type="AlphaFoldDB" id="A0A9D4BIQ2"/>
<reference evidence="1" key="1">
    <citation type="journal article" date="2019" name="bioRxiv">
        <title>The Genome of the Zebra Mussel, Dreissena polymorpha: A Resource for Invasive Species Research.</title>
        <authorList>
            <person name="McCartney M.A."/>
            <person name="Auch B."/>
            <person name="Kono T."/>
            <person name="Mallez S."/>
            <person name="Zhang Y."/>
            <person name="Obille A."/>
            <person name="Becker A."/>
            <person name="Abrahante J.E."/>
            <person name="Garbe J."/>
            <person name="Badalamenti J.P."/>
            <person name="Herman A."/>
            <person name="Mangelson H."/>
            <person name="Liachko I."/>
            <person name="Sullivan S."/>
            <person name="Sone E.D."/>
            <person name="Koren S."/>
            <person name="Silverstein K.A.T."/>
            <person name="Beckman K.B."/>
            <person name="Gohl D.M."/>
        </authorList>
    </citation>
    <scope>NUCLEOTIDE SEQUENCE</scope>
    <source>
        <strain evidence="1">Duluth1</strain>
        <tissue evidence="1">Whole animal</tissue>
    </source>
</reference>
<reference evidence="1" key="2">
    <citation type="submission" date="2020-11" db="EMBL/GenBank/DDBJ databases">
        <authorList>
            <person name="McCartney M.A."/>
            <person name="Auch B."/>
            <person name="Kono T."/>
            <person name="Mallez S."/>
            <person name="Becker A."/>
            <person name="Gohl D.M."/>
            <person name="Silverstein K.A.T."/>
            <person name="Koren S."/>
            <person name="Bechman K.B."/>
            <person name="Herman A."/>
            <person name="Abrahante J.E."/>
            <person name="Garbe J."/>
        </authorList>
    </citation>
    <scope>NUCLEOTIDE SEQUENCE</scope>
    <source>
        <strain evidence="1">Duluth1</strain>
        <tissue evidence="1">Whole animal</tissue>
    </source>
</reference>
<organism evidence="1 2">
    <name type="scientific">Dreissena polymorpha</name>
    <name type="common">Zebra mussel</name>
    <name type="synonym">Mytilus polymorpha</name>
    <dbReference type="NCBI Taxonomy" id="45954"/>
    <lineage>
        <taxon>Eukaryota</taxon>
        <taxon>Metazoa</taxon>
        <taxon>Spiralia</taxon>
        <taxon>Lophotrochozoa</taxon>
        <taxon>Mollusca</taxon>
        <taxon>Bivalvia</taxon>
        <taxon>Autobranchia</taxon>
        <taxon>Heteroconchia</taxon>
        <taxon>Euheterodonta</taxon>
        <taxon>Imparidentia</taxon>
        <taxon>Neoheterodontei</taxon>
        <taxon>Myida</taxon>
        <taxon>Dreissenoidea</taxon>
        <taxon>Dreissenidae</taxon>
        <taxon>Dreissena</taxon>
    </lineage>
</organism>
<dbReference type="EMBL" id="JAIWYP010000016">
    <property type="protein sequence ID" value="KAH3696234.1"/>
    <property type="molecule type" value="Genomic_DNA"/>
</dbReference>